<dbReference type="SUPFAM" id="SSF47459">
    <property type="entry name" value="HLH, helix-loop-helix DNA-binding domain"/>
    <property type="match status" value="1"/>
</dbReference>
<keyword evidence="4" id="KW-0804">Transcription</keyword>
<dbReference type="GO" id="GO:0005634">
    <property type="term" value="C:nucleus"/>
    <property type="evidence" value="ECO:0007669"/>
    <property type="project" value="UniProtKB-SubCell"/>
</dbReference>
<dbReference type="CDD" id="cd11423">
    <property type="entry name" value="bHLH_TS_musculin_like"/>
    <property type="match status" value="1"/>
</dbReference>
<gene>
    <name evidence="8" type="ORF">PHET_04207</name>
</gene>
<feature type="domain" description="BHLH" evidence="7">
    <location>
        <begin position="69"/>
        <end position="121"/>
    </location>
</feature>
<dbReference type="Gene3D" id="4.10.280.10">
    <property type="entry name" value="Helix-loop-helix DNA-binding domain"/>
    <property type="match status" value="1"/>
</dbReference>
<reference evidence="8" key="1">
    <citation type="submission" date="2019-05" db="EMBL/GenBank/DDBJ databases">
        <title>Annotation for the trematode Paragonimus heterotremus.</title>
        <authorList>
            <person name="Choi Y.-J."/>
        </authorList>
    </citation>
    <scope>NUCLEOTIDE SEQUENCE</scope>
    <source>
        <strain evidence="8">LC</strain>
    </source>
</reference>
<feature type="region of interest" description="Disordered" evidence="6">
    <location>
        <begin position="162"/>
        <end position="183"/>
    </location>
</feature>
<dbReference type="PROSITE" id="PS50888">
    <property type="entry name" value="BHLH"/>
    <property type="match status" value="1"/>
</dbReference>
<keyword evidence="2" id="KW-0805">Transcription regulation</keyword>
<dbReference type="Proteomes" id="UP000748531">
    <property type="component" value="Unassembled WGS sequence"/>
</dbReference>
<feature type="region of interest" description="Disordered" evidence="6">
    <location>
        <begin position="51"/>
        <end position="75"/>
    </location>
</feature>
<dbReference type="GO" id="GO:0046983">
    <property type="term" value="F:protein dimerization activity"/>
    <property type="evidence" value="ECO:0007669"/>
    <property type="project" value="InterPro"/>
</dbReference>
<evidence type="ECO:0000256" key="3">
    <source>
        <dbReference type="ARBA" id="ARBA00023125"/>
    </source>
</evidence>
<dbReference type="AlphaFoldDB" id="A0A8J4WSC8"/>
<dbReference type="GO" id="GO:0000977">
    <property type="term" value="F:RNA polymerase II transcription regulatory region sequence-specific DNA binding"/>
    <property type="evidence" value="ECO:0007669"/>
    <property type="project" value="TreeGrafter"/>
</dbReference>
<evidence type="ECO:0000256" key="1">
    <source>
        <dbReference type="ARBA" id="ARBA00004123"/>
    </source>
</evidence>
<dbReference type="OrthoDB" id="6233288at2759"/>
<dbReference type="InterPro" id="IPR036638">
    <property type="entry name" value="HLH_DNA-bd_sf"/>
</dbReference>
<protein>
    <submittedName>
        <fullName evidence="8">Helix-loop-helix DNA-binding domain protein</fullName>
    </submittedName>
</protein>
<sequence>MAWSNTAMQTSAINYTGPLILSPNISYSDFVEETDGEASRMATSAVNSLLLTPGGKRRGRKPGLNSTVAQRSAANARERSRMRVLSGAFVELKGALPWVPKDTKLSKLDTLKLAAGYIAYLRRILDTSSDSDESQNEPDAMLYDGATPNTLHLFNLVTKTTENSKEFPDSNRLFNNRQPAPKPTEFITYPRTSSSSPLLELSTSLGQKLRPFFTLPTDTVHPINRFHQVNKTVVHNSPGQSTTLNSEAGNRVNAHFAQDPLSNFASRELASQRITYRPLESRDSEYGHNRPGQNMVRLYQTISDNSTPSPYMEETVMFNTELSRLLAPSVKTLWNCSRVEQMARPELSSTDIMQSTIRFPPMSESTDYHETNSLTYQSAESQPGPLFQSIATNHTRSLFI</sequence>
<dbReference type="EMBL" id="LUCH01001772">
    <property type="protein sequence ID" value="KAF5402505.1"/>
    <property type="molecule type" value="Genomic_DNA"/>
</dbReference>
<dbReference type="PANTHER" id="PTHR23349">
    <property type="entry name" value="BASIC HELIX-LOOP-HELIX TRANSCRIPTION FACTOR, TWIST"/>
    <property type="match status" value="1"/>
</dbReference>
<evidence type="ECO:0000256" key="5">
    <source>
        <dbReference type="ARBA" id="ARBA00023242"/>
    </source>
</evidence>
<dbReference type="PANTHER" id="PTHR23349:SF111">
    <property type="entry name" value="BHLH DOMAIN-CONTAINING PROTEIN"/>
    <property type="match status" value="1"/>
</dbReference>
<dbReference type="GO" id="GO:0000981">
    <property type="term" value="F:DNA-binding transcription factor activity, RNA polymerase II-specific"/>
    <property type="evidence" value="ECO:0007669"/>
    <property type="project" value="TreeGrafter"/>
</dbReference>
<name>A0A8J4WSC8_9TREM</name>
<evidence type="ECO:0000313" key="9">
    <source>
        <dbReference type="Proteomes" id="UP000748531"/>
    </source>
</evidence>
<organism evidence="8 9">
    <name type="scientific">Paragonimus heterotremus</name>
    <dbReference type="NCBI Taxonomy" id="100268"/>
    <lineage>
        <taxon>Eukaryota</taxon>
        <taxon>Metazoa</taxon>
        <taxon>Spiralia</taxon>
        <taxon>Lophotrochozoa</taxon>
        <taxon>Platyhelminthes</taxon>
        <taxon>Trematoda</taxon>
        <taxon>Digenea</taxon>
        <taxon>Plagiorchiida</taxon>
        <taxon>Troglotremata</taxon>
        <taxon>Troglotrematidae</taxon>
        <taxon>Paragonimus</taxon>
    </lineage>
</organism>
<dbReference type="FunFam" id="4.10.280.10:FF:000010">
    <property type="entry name" value="Scleraxis bHLH transcription factor"/>
    <property type="match status" value="1"/>
</dbReference>
<comment type="subcellular location">
    <subcellularLocation>
        <location evidence="1">Nucleus</location>
    </subcellularLocation>
</comment>
<comment type="caution">
    <text evidence="8">The sequence shown here is derived from an EMBL/GenBank/DDBJ whole genome shotgun (WGS) entry which is preliminary data.</text>
</comment>
<keyword evidence="3 8" id="KW-0238">DNA-binding</keyword>
<dbReference type="SMART" id="SM00353">
    <property type="entry name" value="HLH"/>
    <property type="match status" value="1"/>
</dbReference>
<accession>A0A8J4WSC8</accession>
<evidence type="ECO:0000256" key="6">
    <source>
        <dbReference type="SAM" id="MobiDB-lite"/>
    </source>
</evidence>
<dbReference type="InterPro" id="IPR050283">
    <property type="entry name" value="E-box_TF_Regulators"/>
</dbReference>
<dbReference type="GO" id="GO:0032502">
    <property type="term" value="P:developmental process"/>
    <property type="evidence" value="ECO:0007669"/>
    <property type="project" value="TreeGrafter"/>
</dbReference>
<proteinExistence type="predicted"/>
<evidence type="ECO:0000259" key="7">
    <source>
        <dbReference type="PROSITE" id="PS50888"/>
    </source>
</evidence>
<dbReference type="InterPro" id="IPR011598">
    <property type="entry name" value="bHLH_dom"/>
</dbReference>
<keyword evidence="5" id="KW-0539">Nucleus</keyword>
<evidence type="ECO:0000256" key="2">
    <source>
        <dbReference type="ARBA" id="ARBA00023015"/>
    </source>
</evidence>
<dbReference type="Pfam" id="PF00010">
    <property type="entry name" value="HLH"/>
    <property type="match status" value="1"/>
</dbReference>
<evidence type="ECO:0000256" key="4">
    <source>
        <dbReference type="ARBA" id="ARBA00023163"/>
    </source>
</evidence>
<evidence type="ECO:0000313" key="8">
    <source>
        <dbReference type="EMBL" id="KAF5402505.1"/>
    </source>
</evidence>
<keyword evidence="9" id="KW-1185">Reference proteome</keyword>